<keyword evidence="9 11" id="KW-0472">Membrane</keyword>
<evidence type="ECO:0000256" key="10">
    <source>
        <dbReference type="SAM" id="MobiDB-lite"/>
    </source>
</evidence>
<evidence type="ECO:0000256" key="6">
    <source>
        <dbReference type="ARBA" id="ARBA00022801"/>
    </source>
</evidence>
<feature type="region of interest" description="Disordered" evidence="10">
    <location>
        <begin position="436"/>
        <end position="506"/>
    </location>
</feature>
<keyword evidence="6" id="KW-0378">Hydrolase</keyword>
<comment type="subcellular location">
    <subcellularLocation>
        <location evidence="1">Cell membrane</location>
        <topology evidence="1">Single-pass membrane protein</topology>
    </subcellularLocation>
</comment>
<keyword evidence="4 11" id="KW-0812">Transmembrane</keyword>
<dbReference type="Gene3D" id="2.40.50.910">
    <property type="entry name" value="Type VII secretion system EccB, repeat 3 domain"/>
    <property type="match status" value="1"/>
</dbReference>
<dbReference type="PANTHER" id="PTHR40765:SF2">
    <property type="entry name" value="ESX-2 SECRETION SYSTEM ATPASE ECCB2"/>
    <property type="match status" value="1"/>
</dbReference>
<dbReference type="InterPro" id="IPR042485">
    <property type="entry name" value="T7SS_EccB_R3"/>
</dbReference>
<dbReference type="InterPro" id="IPR007795">
    <property type="entry name" value="T7SS_EccB"/>
</dbReference>
<dbReference type="RefSeq" id="WP_260222052.1">
    <property type="nucleotide sequence ID" value="NZ_JAJAGO010000025.1"/>
</dbReference>
<comment type="similarity">
    <text evidence="2">Belongs to the EccB family.</text>
</comment>
<name>A0ABT2K5D1_9ACTN</name>
<evidence type="ECO:0000256" key="7">
    <source>
        <dbReference type="ARBA" id="ARBA00022840"/>
    </source>
</evidence>
<protein>
    <submittedName>
        <fullName evidence="12">Type VII secretion protein EccB</fullName>
    </submittedName>
</protein>
<organism evidence="12 13">
    <name type="scientific">Streptomyces gossypii</name>
    <dbReference type="NCBI Taxonomy" id="2883101"/>
    <lineage>
        <taxon>Bacteria</taxon>
        <taxon>Bacillati</taxon>
        <taxon>Actinomycetota</taxon>
        <taxon>Actinomycetes</taxon>
        <taxon>Kitasatosporales</taxon>
        <taxon>Streptomycetaceae</taxon>
        <taxon>Streptomyces</taxon>
    </lineage>
</organism>
<evidence type="ECO:0000256" key="1">
    <source>
        <dbReference type="ARBA" id="ARBA00004162"/>
    </source>
</evidence>
<accession>A0ABT2K5D1</accession>
<feature type="transmembrane region" description="Helical" evidence="11">
    <location>
        <begin position="40"/>
        <end position="61"/>
    </location>
</feature>
<evidence type="ECO:0000256" key="8">
    <source>
        <dbReference type="ARBA" id="ARBA00022989"/>
    </source>
</evidence>
<keyword evidence="3" id="KW-1003">Cell membrane</keyword>
<gene>
    <name evidence="12" type="primary">eccB</name>
    <name evidence="12" type="ORF">LHJ74_33120</name>
</gene>
<dbReference type="EMBL" id="JAJAGO010000025">
    <property type="protein sequence ID" value="MCT2594700.1"/>
    <property type="molecule type" value="Genomic_DNA"/>
</dbReference>
<proteinExistence type="inferred from homology"/>
<evidence type="ECO:0000313" key="13">
    <source>
        <dbReference type="Proteomes" id="UP001156389"/>
    </source>
</evidence>
<feature type="compositionally biased region" description="Basic and acidic residues" evidence="10">
    <location>
        <begin position="451"/>
        <end position="465"/>
    </location>
</feature>
<keyword evidence="5" id="KW-0547">Nucleotide-binding</keyword>
<keyword evidence="7" id="KW-0067">ATP-binding</keyword>
<feature type="compositionally biased region" description="Polar residues" evidence="10">
    <location>
        <begin position="494"/>
        <end position="506"/>
    </location>
</feature>
<evidence type="ECO:0000313" key="12">
    <source>
        <dbReference type="EMBL" id="MCT2594700.1"/>
    </source>
</evidence>
<evidence type="ECO:0000256" key="11">
    <source>
        <dbReference type="SAM" id="Phobius"/>
    </source>
</evidence>
<sequence>MASRRDELNAYTFAKKRLLAAFLQPTPSGTEEGAPRPLRAVVPGLIIGVVIMAGFGAWGMFKPKAPEGWDEPGQKVIIGSDSTTRYVVLKTDGKTQLHPVLNLASAKLLLDPDKFEIVEVDEKTLDNGDIPHGATIGIPYAPDRLPDAGEASESKRWAVCTQPGANGRSAQKAAFVLADREKSKVEGKSRLRAGDVMYVEGPGDKLYVVDKSGTAYPIARDPNLLLNVVGKTRNEPQQVTEDWLKTLKKGDAIQFPTVERIGDPAGVPGNLDANANKIGTVLKADTGDGPQHYVVLDKQVRPVTDFMAKLLLNSKESISLGQHGKPTAVSLGAISPSNDVYGGNLEWPEDEAETVNKSSGDRDTLCNVLRDVDKKEGTTTLSTWASDDYPAALPNGATSAYVSPGSGLLFRQVKGQDTKSGGVFLVTDTGLRYAVQGNADSGEDESGIGSDGKKKTKEQAQEEGNRAQLRLGFKDATPVPVPAVWSQFLPTGPRLSTSAAKQPQGS</sequence>
<evidence type="ECO:0000256" key="4">
    <source>
        <dbReference type="ARBA" id="ARBA00022692"/>
    </source>
</evidence>
<comment type="caution">
    <text evidence="12">The sequence shown here is derived from an EMBL/GenBank/DDBJ whole genome shotgun (WGS) entry which is preliminary data.</text>
</comment>
<keyword evidence="13" id="KW-1185">Reference proteome</keyword>
<dbReference type="PANTHER" id="PTHR40765">
    <property type="entry name" value="ESX-2 SECRETION SYSTEM ATPASE ECCB2"/>
    <property type="match status" value="1"/>
</dbReference>
<keyword evidence="8 11" id="KW-1133">Transmembrane helix</keyword>
<dbReference type="InterPro" id="IPR044857">
    <property type="entry name" value="T7SS_EccB_R1"/>
</dbReference>
<dbReference type="NCBIfam" id="TIGR03919">
    <property type="entry name" value="T7SS_EccB"/>
    <property type="match status" value="1"/>
</dbReference>
<evidence type="ECO:0000256" key="9">
    <source>
        <dbReference type="ARBA" id="ARBA00023136"/>
    </source>
</evidence>
<dbReference type="Gene3D" id="3.30.2390.20">
    <property type="entry name" value="Type VII secretion system EccB, repeat 1 domain"/>
    <property type="match status" value="1"/>
</dbReference>
<evidence type="ECO:0000256" key="5">
    <source>
        <dbReference type="ARBA" id="ARBA00022741"/>
    </source>
</evidence>
<dbReference type="Proteomes" id="UP001156389">
    <property type="component" value="Unassembled WGS sequence"/>
</dbReference>
<reference evidence="12 13" key="1">
    <citation type="submission" date="2021-10" db="EMBL/GenBank/DDBJ databases">
        <title>Streptomyces gossypii sp. nov., isolated from soil collected from cotton field.</title>
        <authorList>
            <person name="Ge X."/>
            <person name="Chen X."/>
            <person name="Liu W."/>
        </authorList>
    </citation>
    <scope>NUCLEOTIDE SEQUENCE [LARGE SCALE GENOMIC DNA]</scope>
    <source>
        <strain evidence="12 13">N2-109</strain>
    </source>
</reference>
<dbReference type="Pfam" id="PF05108">
    <property type="entry name" value="T7SS_ESX1_EccB"/>
    <property type="match status" value="1"/>
</dbReference>
<evidence type="ECO:0000256" key="3">
    <source>
        <dbReference type="ARBA" id="ARBA00022475"/>
    </source>
</evidence>
<evidence type="ECO:0000256" key="2">
    <source>
        <dbReference type="ARBA" id="ARBA00008149"/>
    </source>
</evidence>